<dbReference type="OrthoDB" id="3468019at2759"/>
<sequence length="151" mass="17683">MSQNVPDNYIPKYAQQDEWEDKELQKFAIEFYRISDRPEENQRWVDSFCEDARVQIGADKARGTNDLAQFRTRMWKLVKERKHTVLKVFPGRFPDSEANESEVMILGEVGVTTTDGRLKQAAWSAHAVVKKVDGAWKFKEYRVWLQDEGLL</sequence>
<gene>
    <name evidence="1" type="ORF">FLAG1_01680</name>
</gene>
<name>A0A0M9F3L0_FUSLA</name>
<organism evidence="1 2">
    <name type="scientific">Fusarium langsethiae</name>
    <dbReference type="NCBI Taxonomy" id="179993"/>
    <lineage>
        <taxon>Eukaryota</taxon>
        <taxon>Fungi</taxon>
        <taxon>Dikarya</taxon>
        <taxon>Ascomycota</taxon>
        <taxon>Pezizomycotina</taxon>
        <taxon>Sordariomycetes</taxon>
        <taxon>Hypocreomycetidae</taxon>
        <taxon>Hypocreales</taxon>
        <taxon>Nectriaceae</taxon>
        <taxon>Fusarium</taxon>
    </lineage>
</organism>
<dbReference type="EMBL" id="JXCE01000014">
    <property type="protein sequence ID" value="KPA45353.1"/>
    <property type="molecule type" value="Genomic_DNA"/>
</dbReference>
<dbReference type="PANTHER" id="PTHR39401">
    <property type="entry name" value="SNOAL-LIKE DOMAIN-CONTAINING PROTEIN"/>
    <property type="match status" value="1"/>
</dbReference>
<proteinExistence type="predicted"/>
<dbReference type="PANTHER" id="PTHR39401:SF1">
    <property type="entry name" value="SNOAL-LIKE DOMAIN-CONTAINING PROTEIN"/>
    <property type="match status" value="1"/>
</dbReference>
<evidence type="ECO:0000313" key="2">
    <source>
        <dbReference type="Proteomes" id="UP000037904"/>
    </source>
</evidence>
<accession>A0A0M9F3L0</accession>
<dbReference type="InterPro" id="IPR032710">
    <property type="entry name" value="NTF2-like_dom_sf"/>
</dbReference>
<dbReference type="Proteomes" id="UP000037904">
    <property type="component" value="Unassembled WGS sequence"/>
</dbReference>
<evidence type="ECO:0000313" key="1">
    <source>
        <dbReference type="EMBL" id="KPA45353.1"/>
    </source>
</evidence>
<comment type="caution">
    <text evidence="1">The sequence shown here is derived from an EMBL/GenBank/DDBJ whole genome shotgun (WGS) entry which is preliminary data.</text>
</comment>
<dbReference type="AlphaFoldDB" id="A0A0M9F3L0"/>
<protein>
    <submittedName>
        <fullName evidence="1">Transcription factor</fullName>
    </submittedName>
</protein>
<dbReference type="Gene3D" id="3.10.450.50">
    <property type="match status" value="1"/>
</dbReference>
<reference evidence="1 2" key="1">
    <citation type="submission" date="2015-04" db="EMBL/GenBank/DDBJ databases">
        <title>The draft genome sequence of Fusarium langsethiae, a T-2/HT-2 mycotoxin producer.</title>
        <authorList>
            <person name="Lysoe E."/>
            <person name="Divon H.H."/>
            <person name="Terzi V."/>
            <person name="Orru L."/>
            <person name="Lamontanara A."/>
            <person name="Kolseth A.-K."/>
            <person name="Frandsen R.J."/>
            <person name="Nielsen K."/>
            <person name="Thrane U."/>
        </authorList>
    </citation>
    <scope>NUCLEOTIDE SEQUENCE [LARGE SCALE GENOMIC DNA]</scope>
    <source>
        <strain evidence="1 2">Fl201059</strain>
    </source>
</reference>
<dbReference type="SUPFAM" id="SSF54427">
    <property type="entry name" value="NTF2-like"/>
    <property type="match status" value="1"/>
</dbReference>
<keyword evidence="2" id="KW-1185">Reference proteome</keyword>